<comment type="caution">
    <text evidence="1">The sequence shown here is derived from an EMBL/GenBank/DDBJ whole genome shotgun (WGS) entry which is preliminary data.</text>
</comment>
<evidence type="ECO:0000313" key="1">
    <source>
        <dbReference type="EMBL" id="TGL57090.1"/>
    </source>
</evidence>
<sequence length="455" mass="50964">MSQNLKMIGVRVWDTEKKSFGEISDIEIQKGLIKSIRPSSIAKKEMVRYLLPGFCDASVTLSSNSLGGEMTKEALPFHLLGFLSTGFSHVESVADPNLQAVREEISKGRLIGPIISQSQKPVLLPSHFPEDDRPTKQYQFVSELGTTPSLFHEKEDRSKILPVFLKRSQNNSYPQTELFRLRAEAEKNGLKPVIYSFIDPLSWEDAIDAGYEIIFHAIPPKTNLGLIQRRSYTWSPMLNITYIKSMKEDPENLKKKFRAIAKHHKVYSGKFAETFEAALNATGDPTKASLSQREFLELEKAMIAFPKDRLLFSSGSGHFGSYPGVGAILESELWLQSWKQSPQVKKVSIEEEKEPSFWKKIWGSLSGERLLQKTNIDPETLSPEGMALVDILTRKTCNFLGADHKGLIKEGGPAHFSVHTQNPFVGPLGIFAIESMVLGGKLVYTPKLEKVGKKP</sequence>
<name>A0A4R9JVT7_9LEPT</name>
<proteinExistence type="predicted"/>
<dbReference type="GO" id="GO:0016810">
    <property type="term" value="F:hydrolase activity, acting on carbon-nitrogen (but not peptide) bonds"/>
    <property type="evidence" value="ECO:0007669"/>
    <property type="project" value="InterPro"/>
</dbReference>
<dbReference type="InterPro" id="IPR011059">
    <property type="entry name" value="Metal-dep_hydrolase_composite"/>
</dbReference>
<accession>A0A4R9JVT7</accession>
<evidence type="ECO:0000313" key="2">
    <source>
        <dbReference type="Proteomes" id="UP000297693"/>
    </source>
</evidence>
<organism evidence="1 2">
    <name type="scientific">Leptospira ognonensis</name>
    <dbReference type="NCBI Taxonomy" id="2484945"/>
    <lineage>
        <taxon>Bacteria</taxon>
        <taxon>Pseudomonadati</taxon>
        <taxon>Spirochaetota</taxon>
        <taxon>Spirochaetia</taxon>
        <taxon>Leptospirales</taxon>
        <taxon>Leptospiraceae</taxon>
        <taxon>Leptospira</taxon>
    </lineage>
</organism>
<evidence type="ECO:0008006" key="3">
    <source>
        <dbReference type="Google" id="ProtNLM"/>
    </source>
</evidence>
<dbReference type="Gene3D" id="2.30.40.10">
    <property type="entry name" value="Urease, subunit C, domain 1"/>
    <property type="match status" value="1"/>
</dbReference>
<dbReference type="AlphaFoldDB" id="A0A4R9JVT7"/>
<protein>
    <recommendedName>
        <fullName evidence="3">Amidohydrolase-related domain-containing protein</fullName>
    </recommendedName>
</protein>
<reference evidence="1" key="1">
    <citation type="journal article" date="2019" name="PLoS Negl. Trop. Dis.">
        <title>Revisiting the worldwide diversity of Leptospira species in the environment.</title>
        <authorList>
            <person name="Vincent A.T."/>
            <person name="Schiettekatte O."/>
            <person name="Bourhy P."/>
            <person name="Veyrier F.J."/>
            <person name="Picardeau M."/>
        </authorList>
    </citation>
    <scope>NUCLEOTIDE SEQUENCE [LARGE SCALE GENOMIC DNA]</scope>
    <source>
        <strain evidence="1">201702476</strain>
    </source>
</reference>
<keyword evidence="2" id="KW-1185">Reference proteome</keyword>
<dbReference type="EMBL" id="RQGD01000039">
    <property type="protein sequence ID" value="TGL57090.1"/>
    <property type="molecule type" value="Genomic_DNA"/>
</dbReference>
<dbReference type="RefSeq" id="WP_135624718.1">
    <property type="nucleotide sequence ID" value="NZ_RQGD01000039.1"/>
</dbReference>
<dbReference type="Gene3D" id="3.20.20.140">
    <property type="entry name" value="Metal-dependent hydrolases"/>
    <property type="match status" value="1"/>
</dbReference>
<dbReference type="Proteomes" id="UP000297693">
    <property type="component" value="Unassembled WGS sequence"/>
</dbReference>
<gene>
    <name evidence="1" type="ORF">EHQ58_14955</name>
</gene>
<dbReference type="OrthoDB" id="339103at2"/>